<evidence type="ECO:0000313" key="3">
    <source>
        <dbReference type="EMBL" id="MDR7338066.1"/>
    </source>
</evidence>
<organism evidence="2 4">
    <name type="scientific">Glycomyces lechevalierae</name>
    <dbReference type="NCBI Taxonomy" id="256034"/>
    <lineage>
        <taxon>Bacteria</taxon>
        <taxon>Bacillati</taxon>
        <taxon>Actinomycetota</taxon>
        <taxon>Actinomycetes</taxon>
        <taxon>Glycomycetales</taxon>
        <taxon>Glycomycetaceae</taxon>
        <taxon>Glycomyces</taxon>
    </lineage>
</organism>
<dbReference type="SUPFAM" id="SSF53597">
    <property type="entry name" value="Dihydrofolate reductase-like"/>
    <property type="match status" value="1"/>
</dbReference>
<dbReference type="Proteomes" id="UP001183604">
    <property type="component" value="Unassembled WGS sequence"/>
</dbReference>
<dbReference type="GO" id="GO:0008703">
    <property type="term" value="F:5-amino-6-(5-phosphoribosylamino)uracil reductase activity"/>
    <property type="evidence" value="ECO:0007669"/>
    <property type="project" value="InterPro"/>
</dbReference>
<evidence type="ECO:0000313" key="5">
    <source>
        <dbReference type="Proteomes" id="UP001183604"/>
    </source>
</evidence>
<dbReference type="Pfam" id="PF01872">
    <property type="entry name" value="RibD_C"/>
    <property type="match status" value="1"/>
</dbReference>
<gene>
    <name evidence="3" type="ORF">J2S69_001785</name>
    <name evidence="2" type="ORF">O2L01_05485</name>
</gene>
<dbReference type="EMBL" id="JAVDYD010000001">
    <property type="protein sequence ID" value="MDR7338066.1"/>
    <property type="molecule type" value="Genomic_DNA"/>
</dbReference>
<reference evidence="3 5" key="2">
    <citation type="submission" date="2023-07" db="EMBL/GenBank/DDBJ databases">
        <title>Sequencing the genomes of 1000 actinobacteria strains.</title>
        <authorList>
            <person name="Klenk H.-P."/>
        </authorList>
    </citation>
    <scope>NUCLEOTIDE SEQUENCE [LARGE SCALE GENOMIC DNA]</scope>
    <source>
        <strain evidence="3 5">DSM 44724</strain>
    </source>
</reference>
<keyword evidence="5" id="KW-1185">Reference proteome</keyword>
<dbReference type="PANTHER" id="PTHR38011">
    <property type="entry name" value="DIHYDROFOLATE REDUCTASE FAMILY PROTEIN (AFU_ORTHOLOGUE AFUA_8G06820)"/>
    <property type="match status" value="1"/>
</dbReference>
<dbReference type="Proteomes" id="UP001145799">
    <property type="component" value="Unassembled WGS sequence"/>
</dbReference>
<proteinExistence type="predicted"/>
<dbReference type="PANTHER" id="PTHR38011:SF11">
    <property type="entry name" value="2,5-DIAMINO-6-RIBOSYLAMINO-4(3H)-PYRIMIDINONE 5'-PHOSPHATE REDUCTASE"/>
    <property type="match status" value="1"/>
</dbReference>
<dbReference type="Gene3D" id="3.40.430.10">
    <property type="entry name" value="Dihydrofolate Reductase, subunit A"/>
    <property type="match status" value="1"/>
</dbReference>
<protein>
    <submittedName>
        <fullName evidence="2 3">Dihydrofolate reductase</fullName>
    </submittedName>
</protein>
<name>A0A9X3PK60_9ACTN</name>
<evidence type="ECO:0000313" key="2">
    <source>
        <dbReference type="EMBL" id="MDA1384427.1"/>
    </source>
</evidence>
<evidence type="ECO:0000313" key="4">
    <source>
        <dbReference type="Proteomes" id="UP001145799"/>
    </source>
</evidence>
<evidence type="ECO:0000259" key="1">
    <source>
        <dbReference type="Pfam" id="PF01872"/>
    </source>
</evidence>
<dbReference type="AlphaFoldDB" id="A0A9X3PK60"/>
<feature type="domain" description="Bacterial bifunctional deaminase-reductase C-terminal" evidence="1">
    <location>
        <begin position="5"/>
        <end position="189"/>
    </location>
</feature>
<accession>A0A9X3PK60</accession>
<dbReference type="InterPro" id="IPR050765">
    <property type="entry name" value="Riboflavin_Biosynth_HTPR"/>
</dbReference>
<dbReference type="InterPro" id="IPR002734">
    <property type="entry name" value="RibDG_C"/>
</dbReference>
<dbReference type="EMBL" id="JAPZVQ010000002">
    <property type="protein sequence ID" value="MDA1384427.1"/>
    <property type="molecule type" value="Genomic_DNA"/>
</dbReference>
<reference evidence="2" key="1">
    <citation type="submission" date="2022-12" db="EMBL/GenBank/DDBJ databases">
        <title>Gycomyces niveus sp.nov., a novel actinomycete isolated from soil in Shouguang.</title>
        <authorList>
            <person name="Yang X."/>
        </authorList>
    </citation>
    <scope>NUCLEOTIDE SEQUENCE</scope>
    <source>
        <strain evidence="2">DSM 44724</strain>
    </source>
</reference>
<sequence>MAKTVYNTATSIDGYLADPENSLEWLFTVPGGHPEQSEEQGGDAATPLDEFDEFLVGVGAICMGSTTYEWILEHEVPLEHPEKWPYQVPSWVFTTRDLPALPGKDIRFVAAPDPGDVARVHAEMVAAAGDKDRWIVGGGDLVGQFFDAGLLDEIRASIAPVFLGDGAPILPRRILSHHLELTEAKSVGQFACLTYRVK</sequence>
<dbReference type="GO" id="GO:0009231">
    <property type="term" value="P:riboflavin biosynthetic process"/>
    <property type="evidence" value="ECO:0007669"/>
    <property type="project" value="InterPro"/>
</dbReference>
<dbReference type="RefSeq" id="WP_270120877.1">
    <property type="nucleotide sequence ID" value="NZ_BAAAOM010000007.1"/>
</dbReference>
<dbReference type="InterPro" id="IPR024072">
    <property type="entry name" value="DHFR-like_dom_sf"/>
</dbReference>
<comment type="caution">
    <text evidence="2">The sequence shown here is derived from an EMBL/GenBank/DDBJ whole genome shotgun (WGS) entry which is preliminary data.</text>
</comment>